<evidence type="ECO:0000256" key="1">
    <source>
        <dbReference type="SAM" id="MobiDB-lite"/>
    </source>
</evidence>
<accession>A0A9W4NXV5</accession>
<feature type="compositionally biased region" description="Polar residues" evidence="1">
    <location>
        <begin position="146"/>
        <end position="159"/>
    </location>
</feature>
<evidence type="ECO:0000313" key="4">
    <source>
        <dbReference type="EMBL" id="CAG8420030.1"/>
    </source>
</evidence>
<organism evidence="4 5">
    <name type="scientific">Penicillium salamii</name>
    <dbReference type="NCBI Taxonomy" id="1612424"/>
    <lineage>
        <taxon>Eukaryota</taxon>
        <taxon>Fungi</taxon>
        <taxon>Dikarya</taxon>
        <taxon>Ascomycota</taxon>
        <taxon>Pezizomycotina</taxon>
        <taxon>Eurotiomycetes</taxon>
        <taxon>Eurotiomycetidae</taxon>
        <taxon>Eurotiales</taxon>
        <taxon>Aspergillaceae</taxon>
        <taxon>Penicillium</taxon>
    </lineage>
</organism>
<protein>
    <recommendedName>
        <fullName evidence="6">Mid2 domain-containing protein</fullName>
    </recommendedName>
</protein>
<dbReference type="EMBL" id="CAJVPG010000440">
    <property type="protein sequence ID" value="CAG8420030.1"/>
    <property type="molecule type" value="Genomic_DNA"/>
</dbReference>
<keyword evidence="2" id="KW-0812">Transmembrane</keyword>
<name>A0A9W4NXV5_9EURO</name>
<dbReference type="AlphaFoldDB" id="A0A9W4NXV5"/>
<keyword evidence="3" id="KW-0732">Signal</keyword>
<keyword evidence="2" id="KW-1133">Transmembrane helix</keyword>
<comment type="caution">
    <text evidence="4">The sequence shown here is derived from an EMBL/GenBank/DDBJ whole genome shotgun (WGS) entry which is preliminary data.</text>
</comment>
<keyword evidence="2" id="KW-0472">Membrane</keyword>
<keyword evidence="5" id="KW-1185">Reference proteome</keyword>
<sequence length="269" mass="28735">MLLFVLALNVLRSNAFRITYPQQGDLVNVYNGLPTAWSYNSSDSIMLPLLIQFIAASHLEEAPDYITDELNITLGTFNIQTSFGLADHYLLRFIHGNNAYQSGSFHITMSERPKNASDTSSSASYLVGSTPSPSILIPPAAESATGTSSLVQGTNSPSGSEAAAATTEVPEIRENNDNGLSTGAKVGIGLGCSAAAIVGMSSLFVLYWTKKKKKTISERPPSPPSVGPIKIELDGNRATRKIFEMDGKHEARSISEVPTHPFSSSELPG</sequence>
<gene>
    <name evidence="4" type="ORF">PSALAMII_LOCUS9767</name>
</gene>
<reference evidence="4" key="1">
    <citation type="submission" date="2021-07" db="EMBL/GenBank/DDBJ databases">
        <authorList>
            <person name="Branca A.L. A."/>
        </authorList>
    </citation>
    <scope>NUCLEOTIDE SEQUENCE</scope>
</reference>
<evidence type="ECO:0000313" key="5">
    <source>
        <dbReference type="Proteomes" id="UP001152649"/>
    </source>
</evidence>
<feature type="chain" id="PRO_5040775590" description="Mid2 domain-containing protein" evidence="3">
    <location>
        <begin position="16"/>
        <end position="269"/>
    </location>
</feature>
<feature type="signal peptide" evidence="3">
    <location>
        <begin position="1"/>
        <end position="15"/>
    </location>
</feature>
<feature type="transmembrane region" description="Helical" evidence="2">
    <location>
        <begin position="186"/>
        <end position="209"/>
    </location>
</feature>
<feature type="region of interest" description="Disordered" evidence="1">
    <location>
        <begin position="250"/>
        <end position="269"/>
    </location>
</feature>
<proteinExistence type="predicted"/>
<feature type="region of interest" description="Disordered" evidence="1">
    <location>
        <begin position="146"/>
        <end position="177"/>
    </location>
</feature>
<dbReference type="OrthoDB" id="4332412at2759"/>
<dbReference type="Proteomes" id="UP001152649">
    <property type="component" value="Unassembled WGS sequence"/>
</dbReference>
<evidence type="ECO:0000256" key="2">
    <source>
        <dbReference type="SAM" id="Phobius"/>
    </source>
</evidence>
<evidence type="ECO:0008006" key="6">
    <source>
        <dbReference type="Google" id="ProtNLM"/>
    </source>
</evidence>
<evidence type="ECO:0000256" key="3">
    <source>
        <dbReference type="SAM" id="SignalP"/>
    </source>
</evidence>